<gene>
    <name evidence="2" type="ORF">ASD8599_00597</name>
</gene>
<keyword evidence="3" id="KW-1185">Reference proteome</keyword>
<reference evidence="2 3" key="1">
    <citation type="submission" date="2018-03" db="EMBL/GenBank/DDBJ databases">
        <authorList>
            <person name="Keele B.F."/>
        </authorList>
    </citation>
    <scope>NUCLEOTIDE SEQUENCE [LARGE SCALE GENOMIC DNA]</scope>
    <source>
        <strain evidence="2 3">CECT 8599</strain>
    </source>
</reference>
<dbReference type="Proteomes" id="UP000244880">
    <property type="component" value="Unassembled WGS sequence"/>
</dbReference>
<evidence type="ECO:0000313" key="3">
    <source>
        <dbReference type="Proteomes" id="UP000244880"/>
    </source>
</evidence>
<sequence>MMCRRNLFRLNRANPTMVASGAEPRSFSGGEWTKTPLRHAPFPPIAQLRSARPADMACRVAQIPNSNSGDGNAKDEDEIERQEAL</sequence>
<dbReference type="EMBL" id="OMOR01000001">
    <property type="protein sequence ID" value="SPH19857.1"/>
    <property type="molecule type" value="Genomic_DNA"/>
</dbReference>
<protein>
    <submittedName>
        <fullName evidence="2">Uncharacterized protein</fullName>
    </submittedName>
</protein>
<name>A0A2R8BAF3_9RHOB</name>
<feature type="region of interest" description="Disordered" evidence="1">
    <location>
        <begin position="19"/>
        <end position="40"/>
    </location>
</feature>
<dbReference type="AlphaFoldDB" id="A0A2R8BAF3"/>
<accession>A0A2R8BAF3</accession>
<organism evidence="2 3">
    <name type="scientific">Ascidiaceihabitans donghaensis</name>
    <dbReference type="NCBI Taxonomy" id="1510460"/>
    <lineage>
        <taxon>Bacteria</taxon>
        <taxon>Pseudomonadati</taxon>
        <taxon>Pseudomonadota</taxon>
        <taxon>Alphaproteobacteria</taxon>
        <taxon>Rhodobacterales</taxon>
        <taxon>Paracoccaceae</taxon>
        <taxon>Ascidiaceihabitans</taxon>
    </lineage>
</organism>
<feature type="region of interest" description="Disordered" evidence="1">
    <location>
        <begin position="62"/>
        <end position="85"/>
    </location>
</feature>
<evidence type="ECO:0000256" key="1">
    <source>
        <dbReference type="SAM" id="MobiDB-lite"/>
    </source>
</evidence>
<evidence type="ECO:0000313" key="2">
    <source>
        <dbReference type="EMBL" id="SPH19857.1"/>
    </source>
</evidence>
<feature type="compositionally biased region" description="Acidic residues" evidence="1">
    <location>
        <begin position="75"/>
        <end position="85"/>
    </location>
</feature>
<proteinExistence type="predicted"/>